<keyword evidence="3" id="KW-1185">Reference proteome</keyword>
<evidence type="ECO:0000313" key="2">
    <source>
        <dbReference type="EMBL" id="GAA4344786.1"/>
    </source>
</evidence>
<dbReference type="InterPro" id="IPR053182">
    <property type="entry name" value="YobU-like_regulator"/>
</dbReference>
<proteinExistence type="predicted"/>
<protein>
    <recommendedName>
        <fullName evidence="1">AraC effector-binding domain-containing protein</fullName>
    </recommendedName>
</protein>
<dbReference type="InterPro" id="IPR029442">
    <property type="entry name" value="GyrI-like"/>
</dbReference>
<evidence type="ECO:0000313" key="3">
    <source>
        <dbReference type="Proteomes" id="UP001501725"/>
    </source>
</evidence>
<dbReference type="RefSeq" id="WP_345258436.1">
    <property type="nucleotide sequence ID" value="NZ_BAABGY010000020.1"/>
</dbReference>
<comment type="caution">
    <text evidence="2">The sequence shown here is derived from an EMBL/GenBank/DDBJ whole genome shotgun (WGS) entry which is preliminary data.</text>
</comment>
<dbReference type="SUPFAM" id="SSF55136">
    <property type="entry name" value="Probable bacterial effector-binding domain"/>
    <property type="match status" value="1"/>
</dbReference>
<dbReference type="InterPro" id="IPR010499">
    <property type="entry name" value="AraC_E-bd"/>
</dbReference>
<dbReference type="InterPro" id="IPR011256">
    <property type="entry name" value="Reg_factor_effector_dom_sf"/>
</dbReference>
<gene>
    <name evidence="2" type="ORF">GCM10023184_46410</name>
</gene>
<reference evidence="3" key="1">
    <citation type="journal article" date="2019" name="Int. J. Syst. Evol. Microbiol.">
        <title>The Global Catalogue of Microorganisms (GCM) 10K type strain sequencing project: providing services to taxonomists for standard genome sequencing and annotation.</title>
        <authorList>
            <consortium name="The Broad Institute Genomics Platform"/>
            <consortium name="The Broad Institute Genome Sequencing Center for Infectious Disease"/>
            <person name="Wu L."/>
            <person name="Ma J."/>
        </authorList>
    </citation>
    <scope>NUCLEOTIDE SEQUENCE [LARGE SCALE GENOMIC DNA]</scope>
    <source>
        <strain evidence="3">JCM 17919</strain>
    </source>
</reference>
<dbReference type="Proteomes" id="UP001501725">
    <property type="component" value="Unassembled WGS sequence"/>
</dbReference>
<organism evidence="2 3">
    <name type="scientific">Flaviaesturariibacter amylovorans</name>
    <dbReference type="NCBI Taxonomy" id="1084520"/>
    <lineage>
        <taxon>Bacteria</taxon>
        <taxon>Pseudomonadati</taxon>
        <taxon>Bacteroidota</taxon>
        <taxon>Chitinophagia</taxon>
        <taxon>Chitinophagales</taxon>
        <taxon>Chitinophagaceae</taxon>
        <taxon>Flaviaestuariibacter</taxon>
    </lineage>
</organism>
<feature type="domain" description="AraC effector-binding" evidence="1">
    <location>
        <begin position="2"/>
        <end position="157"/>
    </location>
</feature>
<evidence type="ECO:0000259" key="1">
    <source>
        <dbReference type="SMART" id="SM00871"/>
    </source>
</evidence>
<accession>A0ABP8HUT3</accession>
<dbReference type="PANTHER" id="PTHR36444:SF2">
    <property type="entry name" value="TRANSCRIPTIONAL REGULATOR PROTEIN YOBU-RELATED"/>
    <property type="match status" value="1"/>
</dbReference>
<dbReference type="PANTHER" id="PTHR36444">
    <property type="entry name" value="TRANSCRIPTIONAL REGULATOR PROTEIN YOBU-RELATED"/>
    <property type="match status" value="1"/>
</dbReference>
<name>A0ABP8HUT3_9BACT</name>
<dbReference type="Gene3D" id="3.20.80.10">
    <property type="entry name" value="Regulatory factor, effector binding domain"/>
    <property type="match status" value="1"/>
</dbReference>
<dbReference type="SMART" id="SM00871">
    <property type="entry name" value="AraC_E_bind"/>
    <property type="match status" value="1"/>
</dbReference>
<sequence>MEAPIIRQLDATTLAGLRVRMSASDNRIPQLWQSFMPRRRALAAASGGLYSVEVYDPGHFDAYDPQRLFDKWAAVAVAPDAPLPEGLERLAIPAGTYAVFTHRGPAATAPATYAHIFTQWLPASNYRVDERPHFALMPYGYRPDDPDAEETIWIPVRPR</sequence>
<dbReference type="Pfam" id="PF06445">
    <property type="entry name" value="GyrI-like"/>
    <property type="match status" value="1"/>
</dbReference>
<dbReference type="EMBL" id="BAABGY010000020">
    <property type="protein sequence ID" value="GAA4344786.1"/>
    <property type="molecule type" value="Genomic_DNA"/>
</dbReference>